<feature type="non-terminal residue" evidence="5">
    <location>
        <position position="1"/>
    </location>
</feature>
<evidence type="ECO:0000256" key="2">
    <source>
        <dbReference type="ARBA" id="ARBA00022448"/>
    </source>
</evidence>
<dbReference type="Proteomes" id="UP000239156">
    <property type="component" value="Unassembled WGS sequence"/>
</dbReference>
<dbReference type="NCBIfam" id="TIGR00309">
    <property type="entry name" value="V_ATPase_subD"/>
    <property type="match status" value="2"/>
</dbReference>
<name>A0A2S4UAL1_9BASI</name>
<comment type="caution">
    <text evidence="5">The sequence shown here is derived from an EMBL/GenBank/DDBJ whole genome shotgun (WGS) entry which is preliminary data.</text>
</comment>
<dbReference type="InterPro" id="IPR002699">
    <property type="entry name" value="V_ATPase_D"/>
</dbReference>
<evidence type="ECO:0000313" key="5">
    <source>
        <dbReference type="EMBL" id="POV94327.1"/>
    </source>
</evidence>
<sequence length="328" mass="37014">LSTAKPAEMSGVGARENVFPTRMNLNLVKQRLKGAQTGHSLLKKKVDALTKRFRAITQKIDHTKREMGRVMQLAAFSLAEVTYTSGNDIGYQLQESVKEATFKVSTHQENVSGVILPTFAVDRIKAGGSGELSKSIPHSIKLLPYISSTICFHFPSIRQGFSQKKRIIFITDHIFGIHRTYLNRIGSRRTTNYESEEIYAKATETLVELASLQLIEMLVQFYDRDKTAFVILDEVIRMTNRRVNALEHVVIPKLENTVKYINSELDEGDREDFFRLKKVQAKKKERTAIAEAEKRERILSGQGGEFDDDGEGGGGTDLLGERDEDVIF</sequence>
<accession>A0A2S4UAL1</accession>
<keyword evidence="6" id="KW-1185">Reference proteome</keyword>
<proteinExistence type="inferred from homology"/>
<evidence type="ECO:0000256" key="3">
    <source>
        <dbReference type="ARBA" id="ARBA00023065"/>
    </source>
</evidence>
<evidence type="ECO:0000313" key="6">
    <source>
        <dbReference type="Proteomes" id="UP000239156"/>
    </source>
</evidence>
<gene>
    <name evidence="5" type="ORF">PSTT_16913</name>
</gene>
<organism evidence="5 6">
    <name type="scientific">Puccinia striiformis</name>
    <dbReference type="NCBI Taxonomy" id="27350"/>
    <lineage>
        <taxon>Eukaryota</taxon>
        <taxon>Fungi</taxon>
        <taxon>Dikarya</taxon>
        <taxon>Basidiomycota</taxon>
        <taxon>Pucciniomycotina</taxon>
        <taxon>Pucciniomycetes</taxon>
        <taxon>Pucciniales</taxon>
        <taxon>Pucciniaceae</taxon>
        <taxon>Puccinia</taxon>
    </lineage>
</organism>
<keyword evidence="3" id="KW-0406">Ion transport</keyword>
<dbReference type="GO" id="GO:0046961">
    <property type="term" value="F:proton-transporting ATPase activity, rotational mechanism"/>
    <property type="evidence" value="ECO:0007669"/>
    <property type="project" value="InterPro"/>
</dbReference>
<dbReference type="EMBL" id="PKSL01000430">
    <property type="protein sequence ID" value="POV94327.1"/>
    <property type="molecule type" value="Genomic_DNA"/>
</dbReference>
<comment type="similarity">
    <text evidence="1">Belongs to the V-ATPase D subunit family.</text>
</comment>
<dbReference type="PANTHER" id="PTHR11671">
    <property type="entry name" value="V-TYPE ATP SYNTHASE SUBUNIT D"/>
    <property type="match status" value="1"/>
</dbReference>
<evidence type="ECO:0008006" key="7">
    <source>
        <dbReference type="Google" id="ProtNLM"/>
    </source>
</evidence>
<dbReference type="Pfam" id="PF01813">
    <property type="entry name" value="ATP-synt_D"/>
    <property type="match status" value="2"/>
</dbReference>
<protein>
    <recommendedName>
        <fullName evidence="7">V-type proton ATPase subunit D</fullName>
    </recommendedName>
</protein>
<dbReference type="VEuPathDB" id="FungiDB:PSHT_11289"/>
<dbReference type="Gene3D" id="1.10.287.3240">
    <property type="match status" value="1"/>
</dbReference>
<keyword evidence="2" id="KW-0813">Transport</keyword>
<reference evidence="5" key="1">
    <citation type="submission" date="2017-12" db="EMBL/GenBank/DDBJ databases">
        <title>Gene loss provides genomic basis for host adaptation in cereal stripe rust fungi.</title>
        <authorList>
            <person name="Xia C."/>
        </authorList>
    </citation>
    <scope>NUCLEOTIDE SEQUENCE [LARGE SCALE GENOMIC DNA]</scope>
    <source>
        <strain evidence="5">93-210</strain>
    </source>
</reference>
<evidence type="ECO:0000256" key="1">
    <source>
        <dbReference type="ARBA" id="ARBA00005850"/>
    </source>
</evidence>
<evidence type="ECO:0000256" key="4">
    <source>
        <dbReference type="SAM" id="MobiDB-lite"/>
    </source>
</evidence>
<feature type="region of interest" description="Disordered" evidence="4">
    <location>
        <begin position="300"/>
        <end position="328"/>
    </location>
</feature>
<dbReference type="VEuPathDB" id="FungiDB:PSTT_16913"/>
<dbReference type="AlphaFoldDB" id="A0A2S4UAL1"/>